<protein>
    <submittedName>
        <fullName evidence="1">Uncharacterized protein</fullName>
    </submittedName>
</protein>
<evidence type="ECO:0000313" key="2">
    <source>
        <dbReference type="Proteomes" id="UP000749646"/>
    </source>
</evidence>
<dbReference type="AlphaFoldDB" id="A0A9P6LUA9"/>
<proteinExistence type="predicted"/>
<keyword evidence="2" id="KW-1185">Reference proteome</keyword>
<evidence type="ECO:0000313" key="1">
    <source>
        <dbReference type="EMBL" id="KAF9941543.1"/>
    </source>
</evidence>
<name>A0A9P6LUA9_9FUNG</name>
<dbReference type="EMBL" id="JAAAHW010009404">
    <property type="protein sequence ID" value="KAF9941543.1"/>
    <property type="molecule type" value="Genomic_DNA"/>
</dbReference>
<sequence length="89" mass="10352">MTEQNKENLSQTLVDRESYKTTVANFKKTIADLQSDNVILLDDVANKDSELLTTKRELDSEKARRVRAENLLNEELNQFLNQYPFVKFA</sequence>
<comment type="caution">
    <text evidence="1">The sequence shown here is derived from an EMBL/GenBank/DDBJ whole genome shotgun (WGS) entry which is preliminary data.</text>
</comment>
<reference evidence="1" key="1">
    <citation type="journal article" date="2020" name="Fungal Divers.">
        <title>Resolving the Mortierellaceae phylogeny through synthesis of multi-gene phylogenetics and phylogenomics.</title>
        <authorList>
            <person name="Vandepol N."/>
            <person name="Liber J."/>
            <person name="Desiro A."/>
            <person name="Na H."/>
            <person name="Kennedy M."/>
            <person name="Barry K."/>
            <person name="Grigoriev I.V."/>
            <person name="Miller A.N."/>
            <person name="O'Donnell K."/>
            <person name="Stajich J.E."/>
            <person name="Bonito G."/>
        </authorList>
    </citation>
    <scope>NUCLEOTIDE SEQUENCE</scope>
    <source>
        <strain evidence="1">MES-2147</strain>
    </source>
</reference>
<dbReference type="Proteomes" id="UP000749646">
    <property type="component" value="Unassembled WGS sequence"/>
</dbReference>
<accession>A0A9P6LUA9</accession>
<organism evidence="1 2">
    <name type="scientific">Modicella reniformis</name>
    <dbReference type="NCBI Taxonomy" id="1440133"/>
    <lineage>
        <taxon>Eukaryota</taxon>
        <taxon>Fungi</taxon>
        <taxon>Fungi incertae sedis</taxon>
        <taxon>Mucoromycota</taxon>
        <taxon>Mortierellomycotina</taxon>
        <taxon>Mortierellomycetes</taxon>
        <taxon>Mortierellales</taxon>
        <taxon>Mortierellaceae</taxon>
        <taxon>Modicella</taxon>
    </lineage>
</organism>
<gene>
    <name evidence="1" type="ORF">BGZ65_002778</name>
</gene>